<feature type="transmembrane region" description="Helical" evidence="1">
    <location>
        <begin position="6"/>
        <end position="23"/>
    </location>
</feature>
<feature type="transmembrane region" description="Helical" evidence="1">
    <location>
        <begin position="56"/>
        <end position="73"/>
    </location>
</feature>
<accession>A0ABQ3BLQ5</accession>
<evidence type="ECO:0000313" key="3">
    <source>
        <dbReference type="Proteomes" id="UP000615593"/>
    </source>
</evidence>
<dbReference type="RefSeq" id="WP_027883819.1">
    <property type="nucleotide sequence ID" value="NZ_BMWY01000002.1"/>
</dbReference>
<gene>
    <name evidence="2" type="ORF">GCM10008088_10050</name>
</gene>
<name>A0ABQ3BLQ5_9FLAO</name>
<protein>
    <submittedName>
        <fullName evidence="2">Uncharacterized protein</fullName>
    </submittedName>
</protein>
<feature type="transmembrane region" description="Helical" evidence="1">
    <location>
        <begin position="80"/>
        <end position="96"/>
    </location>
</feature>
<evidence type="ECO:0000256" key="1">
    <source>
        <dbReference type="SAM" id="Phobius"/>
    </source>
</evidence>
<keyword evidence="1" id="KW-0812">Transmembrane</keyword>
<sequence>MITFYSIIIFTGIAGSLITYYLNNHLKWGAVLASAFPSLLVGLFFYFFPFLVEENLAQQIPVVFIGASFVGMVSNKVLHHPIYVILAGLIFSIIYLNKAQFFNHFGGALGTSACIAVVAAIGLATVIQQKGFKKKKKEK</sequence>
<organism evidence="2 3">
    <name type="scientific">Mesonia mobilis</name>
    <dbReference type="NCBI Taxonomy" id="369791"/>
    <lineage>
        <taxon>Bacteria</taxon>
        <taxon>Pseudomonadati</taxon>
        <taxon>Bacteroidota</taxon>
        <taxon>Flavobacteriia</taxon>
        <taxon>Flavobacteriales</taxon>
        <taxon>Flavobacteriaceae</taxon>
        <taxon>Mesonia</taxon>
    </lineage>
</organism>
<proteinExistence type="predicted"/>
<reference evidence="3" key="1">
    <citation type="journal article" date="2019" name="Int. J. Syst. Evol. Microbiol.">
        <title>The Global Catalogue of Microorganisms (GCM) 10K type strain sequencing project: providing services to taxonomists for standard genome sequencing and annotation.</title>
        <authorList>
            <consortium name="The Broad Institute Genomics Platform"/>
            <consortium name="The Broad Institute Genome Sequencing Center for Infectious Disease"/>
            <person name="Wu L."/>
            <person name="Ma J."/>
        </authorList>
    </citation>
    <scope>NUCLEOTIDE SEQUENCE [LARGE SCALE GENOMIC DNA]</scope>
    <source>
        <strain evidence="3">KCTC 12708</strain>
    </source>
</reference>
<feature type="transmembrane region" description="Helical" evidence="1">
    <location>
        <begin position="30"/>
        <end position="50"/>
    </location>
</feature>
<keyword evidence="1" id="KW-0472">Membrane</keyword>
<keyword evidence="1" id="KW-1133">Transmembrane helix</keyword>
<dbReference type="Proteomes" id="UP000615593">
    <property type="component" value="Unassembled WGS sequence"/>
</dbReference>
<comment type="caution">
    <text evidence="2">The sequence shown here is derived from an EMBL/GenBank/DDBJ whole genome shotgun (WGS) entry which is preliminary data.</text>
</comment>
<feature type="transmembrane region" description="Helical" evidence="1">
    <location>
        <begin position="108"/>
        <end position="127"/>
    </location>
</feature>
<evidence type="ECO:0000313" key="2">
    <source>
        <dbReference type="EMBL" id="GGZ50411.1"/>
    </source>
</evidence>
<keyword evidence="3" id="KW-1185">Reference proteome</keyword>
<dbReference type="GeneID" id="94368670"/>
<dbReference type="EMBL" id="BMWY01000002">
    <property type="protein sequence ID" value="GGZ50411.1"/>
    <property type="molecule type" value="Genomic_DNA"/>
</dbReference>